<dbReference type="Proteomes" id="UP000031549">
    <property type="component" value="Unassembled WGS sequence"/>
</dbReference>
<dbReference type="RefSeq" id="WP_039752641.1">
    <property type="nucleotide sequence ID" value="NZ_JTCM02000004.1"/>
</dbReference>
<dbReference type="Gene3D" id="2.60.40.1120">
    <property type="entry name" value="Carboxypeptidase-like, regulatory domain"/>
    <property type="match status" value="1"/>
</dbReference>
<accession>A0A846H4V7</accession>
<comment type="caution">
    <text evidence="2">The sequence shown here is derived from an EMBL/GenBank/DDBJ whole genome shotgun (WGS) entry which is preliminary data.</text>
</comment>
<dbReference type="Pfam" id="PF02369">
    <property type="entry name" value="Big_1"/>
    <property type="match status" value="1"/>
</dbReference>
<dbReference type="AlphaFoldDB" id="A0A846H4V7"/>
<evidence type="ECO:0000313" key="3">
    <source>
        <dbReference type="Proteomes" id="UP000031549"/>
    </source>
</evidence>
<feature type="domain" description="Big-1" evidence="1">
    <location>
        <begin position="153"/>
        <end position="250"/>
    </location>
</feature>
<dbReference type="EMBL" id="JTCM02000004">
    <property type="protein sequence ID" value="NEU71621.1"/>
    <property type="molecule type" value="Genomic_DNA"/>
</dbReference>
<dbReference type="PROSITE" id="PS51127">
    <property type="entry name" value="BIG1"/>
    <property type="match status" value="1"/>
</dbReference>
<proteinExistence type="predicted"/>
<dbReference type="SUPFAM" id="SSF49373">
    <property type="entry name" value="Invasin/intimin cell-adhesion fragments"/>
    <property type="match status" value="1"/>
</dbReference>
<protein>
    <submittedName>
        <fullName evidence="2">DUF4082 domain-containing protein</fullName>
    </submittedName>
</protein>
<keyword evidence="3" id="KW-1185">Reference proteome</keyword>
<sequence length="739" mass="79585">MDSVFTTQQPNNGNATDGVEYELGMKFRSAQNGQIVAIRFWKAPSESGTHVGKIWSTSNTLLASITFANETASGWQQQTLSSPLTISANTTYVISVNTANTYFPITVQGLTSSVVNGNVSSVADGSNGVYGNVNAMPTNSYNSSNYFRDIVFTAQLPPSITKVSGDNQQGAVGTALPNPLVVQVKNGSGNPQAGVTVNFTVTNGGGTVSPTSAVTDANGKASTVLTLGTTPATNNTVSATAANIGTVIFSALAEPKNPNPIYLENKKPGTTNWKITNQSTSNEIVGYATATSVNKGGSLPIKVSLAQPGQFTIDIYRLGYYQGNGGRLIVSSGSLSGITQPALTLTDSATKLYEATNWSTSYTVAVGNNWTSGLYIAKLTEQATGKQSQVWFVVRDDSRNSDIVFQSSFTTYFAYNNTGGYSTYAYQSVGGQRGYKVSSDRPLSMTTSEWHHYNQMTLWERNMVRWLESQSYDVSYITNIDFQTNSQILQGHKVFLSVGHDEYWSLEQRNAVEQARSSKINLAFFSSNTAYWRVRFENSNGGQANRVMACYKNTADTVAPTNKWRSTQNNRPENALLGIMYTGDRDDLYYTWGDPNGSTNSYSGYDFVVANSSDPYYANTNLTNGSKLTQLVAFEWDAVVNNGAAPSGLVILGQSTVSPINVDDDLPAGTNTQVSHAVRYTAASGAKVFSTGSNQWMWGLDSDRITPAKEDNRAKQIAVNVFADMGAKPQTPGAGIIVP</sequence>
<dbReference type="SMART" id="SM00634">
    <property type="entry name" value="BID_1"/>
    <property type="match status" value="1"/>
</dbReference>
<reference evidence="2 3" key="1">
    <citation type="journal article" date="2015" name="Genome Announc.">
        <title>Draft Genome Sequence of Cyanobacterium Hassallia byssoidea Strain VB512170, Isolated from Monuments in India.</title>
        <authorList>
            <person name="Singh D."/>
            <person name="Chandrababunaidu M.M."/>
            <person name="Panda A."/>
            <person name="Sen D."/>
            <person name="Bhattacharyya S."/>
            <person name="Adhikary S.P."/>
            <person name="Tripathy S."/>
        </authorList>
    </citation>
    <scope>NUCLEOTIDE SEQUENCE [LARGE SCALE GENOMIC DNA]</scope>
    <source>
        <strain evidence="2 3">VB512170</strain>
    </source>
</reference>
<dbReference type="Pfam" id="PF13313">
    <property type="entry name" value="DUF4082"/>
    <property type="match status" value="1"/>
</dbReference>
<evidence type="ECO:0000313" key="2">
    <source>
        <dbReference type="EMBL" id="NEU71621.1"/>
    </source>
</evidence>
<dbReference type="InterPro" id="IPR003344">
    <property type="entry name" value="Big_1_dom"/>
</dbReference>
<gene>
    <name evidence="2" type="ORF">PI95_003230</name>
</gene>
<dbReference type="InterPro" id="IPR046540">
    <property type="entry name" value="DMFA2_C"/>
</dbReference>
<name>A0A846H4V7_9CYAN</name>
<dbReference type="Pfam" id="PF20254">
    <property type="entry name" value="DMFA2_C"/>
    <property type="match status" value="1"/>
</dbReference>
<evidence type="ECO:0000259" key="1">
    <source>
        <dbReference type="PROSITE" id="PS51127"/>
    </source>
</evidence>
<dbReference type="InterPro" id="IPR025141">
    <property type="entry name" value="DUF4082"/>
</dbReference>
<dbReference type="InterPro" id="IPR008964">
    <property type="entry name" value="Invasin/intimin_cell_adhesion"/>
</dbReference>
<organism evidence="2 3">
    <name type="scientific">Hassallia byssoidea VB512170</name>
    <dbReference type="NCBI Taxonomy" id="1304833"/>
    <lineage>
        <taxon>Bacteria</taxon>
        <taxon>Bacillati</taxon>
        <taxon>Cyanobacteriota</taxon>
        <taxon>Cyanophyceae</taxon>
        <taxon>Nostocales</taxon>
        <taxon>Tolypothrichaceae</taxon>
        <taxon>Hassallia</taxon>
    </lineage>
</organism>